<gene>
    <name evidence="1" type="ORF">UFOVP23_44</name>
</gene>
<name>A0A6J5TAT1_9CAUD</name>
<reference evidence="1" key="1">
    <citation type="submission" date="2020-05" db="EMBL/GenBank/DDBJ databases">
        <authorList>
            <person name="Chiriac C."/>
            <person name="Salcher M."/>
            <person name="Ghai R."/>
            <person name="Kavagutti S V."/>
        </authorList>
    </citation>
    <scope>NUCLEOTIDE SEQUENCE</scope>
</reference>
<proteinExistence type="predicted"/>
<sequence length="165" mass="16728">MSSYSNALGFPGLTTKASPTLSDIILISDAAAGGALKQTTLSDLPFSAPVGANVVNVTTSTQAMAINTIYFVNYGGGVCTLTLPLAASAMQGGYVQIIGGESVSNAWVIAQNASQFIRQIDSVTTTTSGTLTANNKFNSLIIMCSATSGGLSWSVLSPNGSFTGS</sequence>
<dbReference type="EMBL" id="LR797815">
    <property type="protein sequence ID" value="CAB4240955.1"/>
    <property type="molecule type" value="Genomic_DNA"/>
</dbReference>
<organism evidence="1">
    <name type="scientific">uncultured Caudovirales phage</name>
    <dbReference type="NCBI Taxonomy" id="2100421"/>
    <lineage>
        <taxon>Viruses</taxon>
        <taxon>Duplodnaviria</taxon>
        <taxon>Heunggongvirae</taxon>
        <taxon>Uroviricota</taxon>
        <taxon>Caudoviricetes</taxon>
        <taxon>Peduoviridae</taxon>
        <taxon>Maltschvirus</taxon>
        <taxon>Maltschvirus maltsch</taxon>
    </lineage>
</organism>
<protein>
    <submittedName>
        <fullName evidence="1">Uncharacterized protein</fullName>
    </submittedName>
</protein>
<accession>A0A6J5TAT1</accession>
<evidence type="ECO:0000313" key="1">
    <source>
        <dbReference type="EMBL" id="CAB4240955.1"/>
    </source>
</evidence>